<dbReference type="PANTHER" id="PTHR33375:SF1">
    <property type="entry name" value="CHROMOSOME-PARTITIONING PROTEIN PARB-RELATED"/>
    <property type="match status" value="1"/>
</dbReference>
<evidence type="ECO:0000313" key="2">
    <source>
        <dbReference type="EMBL" id="NHO55266.1"/>
    </source>
</evidence>
<gene>
    <name evidence="2" type="ORF">GOB87_15195</name>
</gene>
<protein>
    <recommendedName>
        <fullName evidence="1">ParB-like N-terminal domain-containing protein</fullName>
    </recommendedName>
</protein>
<accession>A0A967EEE3</accession>
<dbReference type="SMART" id="SM00470">
    <property type="entry name" value="ParB"/>
    <property type="match status" value="1"/>
</dbReference>
<dbReference type="InterPro" id="IPR036086">
    <property type="entry name" value="ParB/Sulfiredoxin_sf"/>
</dbReference>
<dbReference type="GO" id="GO:0007059">
    <property type="term" value="P:chromosome segregation"/>
    <property type="evidence" value="ECO:0007669"/>
    <property type="project" value="TreeGrafter"/>
</dbReference>
<evidence type="ECO:0000259" key="1">
    <source>
        <dbReference type="SMART" id="SM00470"/>
    </source>
</evidence>
<evidence type="ECO:0000313" key="3">
    <source>
        <dbReference type="Proteomes" id="UP000597459"/>
    </source>
</evidence>
<dbReference type="GO" id="GO:0005694">
    <property type="term" value="C:chromosome"/>
    <property type="evidence" value="ECO:0007669"/>
    <property type="project" value="TreeGrafter"/>
</dbReference>
<dbReference type="CDD" id="cd16409">
    <property type="entry name" value="ParB_N_like"/>
    <property type="match status" value="1"/>
</dbReference>
<dbReference type="InterPro" id="IPR003115">
    <property type="entry name" value="ParB_N"/>
</dbReference>
<dbReference type="SUPFAM" id="SSF110849">
    <property type="entry name" value="ParB/Sulfiredoxin"/>
    <property type="match status" value="1"/>
</dbReference>
<sequence length="300" mass="33391">MNVVEIPLEEIDEGDRLRSIDEDYARLIAASIEEEGQRTPIEVRKVPHKLSKTGRRYVLIAGGHRLRALQIAGQELALAFIRDVDDLQAKLLEIDENLVRRELSALDRATFLAERQAVYEELHPETRKGGDRKSDQNDKIGALIASFTEATAERLGVAPRSIQRAVARHKAIPADVRLSISSTWLADSGAQLDALVRLAPDMQRKVADVIRTMPGVRSVADAVREITRAPKSAPPSDVEKFMTLWRKAGSASRGKILRYVLDAVVEDWDVLWEEMDTGERARVLEVIQPELPGAVAREAA</sequence>
<dbReference type="RefSeq" id="WP_166318774.1">
    <property type="nucleotide sequence ID" value="NZ_WOTH01000058.1"/>
</dbReference>
<dbReference type="Pfam" id="PF02195">
    <property type="entry name" value="ParB_N"/>
    <property type="match status" value="1"/>
</dbReference>
<dbReference type="EMBL" id="WOTH01000058">
    <property type="protein sequence ID" value="NHO55266.1"/>
    <property type="molecule type" value="Genomic_DNA"/>
</dbReference>
<reference evidence="2" key="1">
    <citation type="submission" date="2019-11" db="EMBL/GenBank/DDBJ databases">
        <title>Description of new Acetobacter species.</title>
        <authorList>
            <person name="Cleenwerck I."/>
            <person name="Sombolestani A.S."/>
        </authorList>
    </citation>
    <scope>NUCLEOTIDE SEQUENCE</scope>
    <source>
        <strain evidence="2">LMG 1626</strain>
    </source>
</reference>
<dbReference type="AlphaFoldDB" id="A0A967EEE3"/>
<dbReference type="InterPro" id="IPR050336">
    <property type="entry name" value="Chromosome_partition/occlusion"/>
</dbReference>
<feature type="domain" description="ParB-like N-terminal" evidence="1">
    <location>
        <begin position="4"/>
        <end position="98"/>
    </location>
</feature>
<proteinExistence type="predicted"/>
<dbReference type="PANTHER" id="PTHR33375">
    <property type="entry name" value="CHROMOSOME-PARTITIONING PROTEIN PARB-RELATED"/>
    <property type="match status" value="1"/>
</dbReference>
<keyword evidence="3" id="KW-1185">Reference proteome</keyword>
<organism evidence="2 3">
    <name type="scientific">Acetobacter estunensis</name>
    <dbReference type="NCBI Taxonomy" id="104097"/>
    <lineage>
        <taxon>Bacteria</taxon>
        <taxon>Pseudomonadati</taxon>
        <taxon>Pseudomonadota</taxon>
        <taxon>Alphaproteobacteria</taxon>
        <taxon>Acetobacterales</taxon>
        <taxon>Acetobacteraceae</taxon>
        <taxon>Acetobacter</taxon>
    </lineage>
</organism>
<dbReference type="Proteomes" id="UP000597459">
    <property type="component" value="Unassembled WGS sequence"/>
</dbReference>
<dbReference type="Gene3D" id="3.90.1530.10">
    <property type="entry name" value="Conserved hypothetical protein from pyrococcus furiosus pfu- 392566-001, ParB domain"/>
    <property type="match status" value="1"/>
</dbReference>
<name>A0A967EEE3_9PROT</name>
<comment type="caution">
    <text evidence="2">The sequence shown here is derived from an EMBL/GenBank/DDBJ whole genome shotgun (WGS) entry which is preliminary data.</text>
</comment>